<evidence type="ECO:0000313" key="3">
    <source>
        <dbReference type="Proteomes" id="UP000708208"/>
    </source>
</evidence>
<comment type="caution">
    <text evidence="2">The sequence shown here is derived from an EMBL/GenBank/DDBJ whole genome shotgun (WGS) entry which is preliminary data.</text>
</comment>
<sequence length="167" mass="16785">MEGSIKIVALCLIFAIAEGRPGAPISHYQSDYGFSAAEIFGGHGHGNPHTQGVAKVNSHLSPNAYEYGLKEEGAHYNKHIHQTAHFNPHAVVVGAVPVKAVAAVPAVKAVAAAVPVADYGHGAHGLGVHGHGVAVGHGVHGHGVALAHGVHGHGGVALGHAGHVAHA</sequence>
<evidence type="ECO:0000256" key="1">
    <source>
        <dbReference type="SAM" id="SignalP"/>
    </source>
</evidence>
<feature type="signal peptide" evidence="1">
    <location>
        <begin position="1"/>
        <end position="19"/>
    </location>
</feature>
<keyword evidence="3" id="KW-1185">Reference proteome</keyword>
<proteinExistence type="predicted"/>
<dbReference type="Proteomes" id="UP000708208">
    <property type="component" value="Unassembled WGS sequence"/>
</dbReference>
<dbReference type="AlphaFoldDB" id="A0A8J2P9G7"/>
<accession>A0A8J2P9G7</accession>
<feature type="chain" id="PRO_5035285617" evidence="1">
    <location>
        <begin position="20"/>
        <end position="167"/>
    </location>
</feature>
<reference evidence="2" key="1">
    <citation type="submission" date="2021-06" db="EMBL/GenBank/DDBJ databases">
        <authorList>
            <person name="Hodson N. C."/>
            <person name="Mongue J. A."/>
            <person name="Jaron S. K."/>
        </authorList>
    </citation>
    <scope>NUCLEOTIDE SEQUENCE</scope>
</reference>
<gene>
    <name evidence="2" type="ORF">AFUS01_LOCUS30206</name>
</gene>
<protein>
    <submittedName>
        <fullName evidence="2">Uncharacterized protein</fullName>
    </submittedName>
</protein>
<evidence type="ECO:0000313" key="2">
    <source>
        <dbReference type="EMBL" id="CAG7819776.1"/>
    </source>
</evidence>
<name>A0A8J2P9G7_9HEXA</name>
<organism evidence="2 3">
    <name type="scientific">Allacma fusca</name>
    <dbReference type="NCBI Taxonomy" id="39272"/>
    <lineage>
        <taxon>Eukaryota</taxon>
        <taxon>Metazoa</taxon>
        <taxon>Ecdysozoa</taxon>
        <taxon>Arthropoda</taxon>
        <taxon>Hexapoda</taxon>
        <taxon>Collembola</taxon>
        <taxon>Symphypleona</taxon>
        <taxon>Sminthuridae</taxon>
        <taxon>Allacma</taxon>
    </lineage>
</organism>
<keyword evidence="1" id="KW-0732">Signal</keyword>
<dbReference type="EMBL" id="CAJVCH010459467">
    <property type="protein sequence ID" value="CAG7819776.1"/>
    <property type="molecule type" value="Genomic_DNA"/>
</dbReference>
<feature type="non-terminal residue" evidence="2">
    <location>
        <position position="167"/>
    </location>
</feature>